<comment type="caution">
    <text evidence="1">The sequence shown here is derived from an EMBL/GenBank/DDBJ whole genome shotgun (WGS) entry which is preliminary data.</text>
</comment>
<name>A0ABR2U9U5_9ROSI</name>
<sequence length="96" mass="11025">MWHYHFPVLLPAQGKLHLGRYFYQDCIERETMNCRCLNEEPEILSIWTPIIGGVVTGMEMSWMCCASLWPGQSLSNSVAVEGTIHDSELHLNLQPY</sequence>
<accession>A0ABR2U9U5</accession>
<dbReference type="Proteomes" id="UP001396334">
    <property type="component" value="Unassembled WGS sequence"/>
</dbReference>
<dbReference type="EMBL" id="JBBPBN010000001">
    <property type="protein sequence ID" value="KAK9046379.1"/>
    <property type="molecule type" value="Genomic_DNA"/>
</dbReference>
<evidence type="ECO:0000313" key="1">
    <source>
        <dbReference type="EMBL" id="KAK9046379.1"/>
    </source>
</evidence>
<reference evidence="1 2" key="1">
    <citation type="journal article" date="2024" name="G3 (Bethesda)">
        <title>Genome assembly of Hibiscus sabdariffa L. provides insights into metabolisms of medicinal natural products.</title>
        <authorList>
            <person name="Kim T."/>
        </authorList>
    </citation>
    <scope>NUCLEOTIDE SEQUENCE [LARGE SCALE GENOMIC DNA]</scope>
    <source>
        <strain evidence="1">TK-2024</strain>
        <tissue evidence="1">Old leaves</tissue>
    </source>
</reference>
<proteinExistence type="predicted"/>
<keyword evidence="2" id="KW-1185">Reference proteome</keyword>
<protein>
    <submittedName>
        <fullName evidence="1">Uncharacterized protein</fullName>
    </submittedName>
</protein>
<organism evidence="1 2">
    <name type="scientific">Hibiscus sabdariffa</name>
    <name type="common">roselle</name>
    <dbReference type="NCBI Taxonomy" id="183260"/>
    <lineage>
        <taxon>Eukaryota</taxon>
        <taxon>Viridiplantae</taxon>
        <taxon>Streptophyta</taxon>
        <taxon>Embryophyta</taxon>
        <taxon>Tracheophyta</taxon>
        <taxon>Spermatophyta</taxon>
        <taxon>Magnoliopsida</taxon>
        <taxon>eudicotyledons</taxon>
        <taxon>Gunneridae</taxon>
        <taxon>Pentapetalae</taxon>
        <taxon>rosids</taxon>
        <taxon>malvids</taxon>
        <taxon>Malvales</taxon>
        <taxon>Malvaceae</taxon>
        <taxon>Malvoideae</taxon>
        <taxon>Hibiscus</taxon>
    </lineage>
</organism>
<gene>
    <name evidence="1" type="ORF">V6N11_052268</name>
</gene>
<evidence type="ECO:0000313" key="2">
    <source>
        <dbReference type="Proteomes" id="UP001396334"/>
    </source>
</evidence>